<comment type="caution">
    <text evidence="2">The sequence shown here is derived from an EMBL/GenBank/DDBJ whole genome shotgun (WGS) entry which is preliminary data.</text>
</comment>
<dbReference type="Proteomes" id="UP000030108">
    <property type="component" value="Unassembled WGS sequence"/>
</dbReference>
<evidence type="ECO:0000313" key="2">
    <source>
        <dbReference type="EMBL" id="EUC59396.1"/>
    </source>
</evidence>
<evidence type="ECO:0008006" key="4">
    <source>
        <dbReference type="Google" id="ProtNLM"/>
    </source>
</evidence>
<organism evidence="2 3">
    <name type="scientific">Rhizoctonia solani AG-3 Rhs1AP</name>
    <dbReference type="NCBI Taxonomy" id="1086054"/>
    <lineage>
        <taxon>Eukaryota</taxon>
        <taxon>Fungi</taxon>
        <taxon>Dikarya</taxon>
        <taxon>Basidiomycota</taxon>
        <taxon>Agaricomycotina</taxon>
        <taxon>Agaricomycetes</taxon>
        <taxon>Cantharellales</taxon>
        <taxon>Ceratobasidiaceae</taxon>
        <taxon>Rhizoctonia</taxon>
    </lineage>
</organism>
<feature type="compositionally biased region" description="Basic and acidic residues" evidence="1">
    <location>
        <begin position="41"/>
        <end position="50"/>
    </location>
</feature>
<evidence type="ECO:0000256" key="1">
    <source>
        <dbReference type="SAM" id="MobiDB-lite"/>
    </source>
</evidence>
<reference evidence="3" key="1">
    <citation type="journal article" date="2014" name="Genome Announc.">
        <title>Draft genome sequence of the plant-pathogenic soil fungus Rhizoctonia solani anastomosis group 3 strain Rhs1AP.</title>
        <authorList>
            <person name="Cubeta M.A."/>
            <person name="Thomas E."/>
            <person name="Dean R.A."/>
            <person name="Jabaji S."/>
            <person name="Neate S.M."/>
            <person name="Tavantzis S."/>
            <person name="Toda T."/>
            <person name="Vilgalys R."/>
            <person name="Bharathan N."/>
            <person name="Fedorova-Abrams N."/>
            <person name="Pakala S.B."/>
            <person name="Pakala S.M."/>
            <person name="Zafar N."/>
            <person name="Joardar V."/>
            <person name="Losada L."/>
            <person name="Nierman W.C."/>
        </authorList>
    </citation>
    <scope>NUCLEOTIDE SEQUENCE [LARGE SCALE GENOMIC DNA]</scope>
    <source>
        <strain evidence="3">AG-3</strain>
    </source>
</reference>
<gene>
    <name evidence="2" type="ORF">RSOL_312830</name>
</gene>
<evidence type="ECO:0000313" key="3">
    <source>
        <dbReference type="Proteomes" id="UP000030108"/>
    </source>
</evidence>
<protein>
    <recommendedName>
        <fullName evidence="4">Myb-like domain-containing protein</fullName>
    </recommendedName>
</protein>
<accession>A0A0A1ULN3</accession>
<sequence>MVRTRGQTKNWNTQTGSLDHENTENTHTSSPGADPKQPMLESEKLDEHRSTTPAADLHSNSPKSPMLGKARIQEPESDTELRSDLGDDVNNNANNNATQCSDNDRESALQEPAPKARRGRPAGAKIWQSWEERALAHEFNEQELWKLSLSKRAEGEVWERLAAAVKRKTPEFNCTGTACSVQFPRMLRREKKVEARVLQTTGEGEDIDNHCELMEDILSRLRNQETRKEV</sequence>
<feature type="compositionally biased region" description="Basic and acidic residues" evidence="1">
    <location>
        <begin position="71"/>
        <end position="85"/>
    </location>
</feature>
<feature type="non-terminal residue" evidence="2">
    <location>
        <position position="230"/>
    </location>
</feature>
<feature type="compositionally biased region" description="Polar residues" evidence="1">
    <location>
        <begin position="1"/>
        <end position="17"/>
    </location>
</feature>
<dbReference type="AlphaFoldDB" id="A0A0A1ULN3"/>
<dbReference type="EMBL" id="JATN01000321">
    <property type="protein sequence ID" value="EUC59396.1"/>
    <property type="molecule type" value="Genomic_DNA"/>
</dbReference>
<feature type="region of interest" description="Disordered" evidence="1">
    <location>
        <begin position="1"/>
        <end position="122"/>
    </location>
</feature>
<dbReference type="OrthoDB" id="3265199at2759"/>
<name>A0A0A1ULN3_9AGAM</name>
<proteinExistence type="predicted"/>